<dbReference type="InterPro" id="IPR027417">
    <property type="entry name" value="P-loop_NTPase"/>
</dbReference>
<dbReference type="InterPro" id="IPR014014">
    <property type="entry name" value="RNA_helicase_DEAD_Q_motif"/>
</dbReference>
<dbReference type="GO" id="GO:0016787">
    <property type="term" value="F:hydrolase activity"/>
    <property type="evidence" value="ECO:0007669"/>
    <property type="project" value="UniProtKB-KW"/>
</dbReference>
<proteinExistence type="inferred from homology"/>
<keyword evidence="13" id="KW-1185">Reference proteome</keyword>
<dbReference type="GO" id="GO:0003724">
    <property type="term" value="F:RNA helicase activity"/>
    <property type="evidence" value="ECO:0007669"/>
    <property type="project" value="UniProtKB-EC"/>
</dbReference>
<dbReference type="Pfam" id="PF00271">
    <property type="entry name" value="Helicase_C"/>
    <property type="match status" value="1"/>
</dbReference>
<feature type="domain" description="DEAD-box RNA helicase Q" evidence="12">
    <location>
        <begin position="102"/>
        <end position="130"/>
    </location>
</feature>
<evidence type="ECO:0000256" key="4">
    <source>
        <dbReference type="ARBA" id="ARBA00022840"/>
    </source>
</evidence>
<dbReference type="EC" id="3.6.4.13" evidence="7"/>
<dbReference type="InterPro" id="IPR014001">
    <property type="entry name" value="Helicase_ATP-bd"/>
</dbReference>
<dbReference type="GeneID" id="108744448"/>
<dbReference type="AlphaFoldDB" id="A0A1W4XTB4"/>
<keyword evidence="8" id="KW-0175">Coiled coil</keyword>
<feature type="compositionally biased region" description="Basic residues" evidence="9">
    <location>
        <begin position="683"/>
        <end position="692"/>
    </location>
</feature>
<evidence type="ECO:0000256" key="2">
    <source>
        <dbReference type="ARBA" id="ARBA00022801"/>
    </source>
</evidence>
<dbReference type="OrthoDB" id="4310724at2759"/>
<dbReference type="InterPro" id="IPR001650">
    <property type="entry name" value="Helicase_C-like"/>
</dbReference>
<dbReference type="Pfam" id="PF00270">
    <property type="entry name" value="DEAD"/>
    <property type="match status" value="1"/>
</dbReference>
<dbReference type="KEGG" id="apln:108744448"/>
<keyword evidence="2 7" id="KW-0378">Hydrolase</keyword>
<feature type="region of interest" description="Disordered" evidence="9">
    <location>
        <begin position="651"/>
        <end position="692"/>
    </location>
</feature>
<feature type="coiled-coil region" evidence="8">
    <location>
        <begin position="519"/>
        <end position="546"/>
    </location>
</feature>
<comment type="similarity">
    <text evidence="7">Belongs to the DEAD box helicase family.</text>
</comment>
<dbReference type="GO" id="GO:0005524">
    <property type="term" value="F:ATP binding"/>
    <property type="evidence" value="ECO:0007669"/>
    <property type="project" value="UniProtKB-UniRule"/>
</dbReference>
<evidence type="ECO:0000313" key="13">
    <source>
        <dbReference type="Proteomes" id="UP000192223"/>
    </source>
</evidence>
<protein>
    <recommendedName>
        <fullName evidence="7">ATP-dependent RNA helicase</fullName>
        <ecNumber evidence="7">3.6.4.13</ecNumber>
    </recommendedName>
</protein>
<dbReference type="SUPFAM" id="SSF52540">
    <property type="entry name" value="P-loop containing nucleoside triphosphate hydrolases"/>
    <property type="match status" value="1"/>
</dbReference>
<sequence length="692" mass="78779">MKGKRINWKPVELDQALFSNGIPEGLVAIEECTDYDLNVFQSQPLETKKRKNVEQRYANKKKPKLLKSFKSACENDLDLIPSKCGSTFIESSAEDEEVKNMEAWHKFGLQESLIKALADQNFLYPTHIQALTLPSAILGKKDILGAAETGSGKTLAFGLPILSGILKRKELLDHKSSDEFNPLNALILTPTRELAIQVKNHLTAAAKYTDIKIAVVVGGMSAEKQERLLSKNPEIVVATPGRLWELIQLGNSHLSSIDKIRFLAIDETDRMLERGHFQELHDILEKINLMQNEQKNRQNFVFSATLTLEHELPKHLLLKRGRKINKSSSEYKLKKIIELIGMTNPKVVDITDRTGKTVQTLTECRISCSIDEKDYYIYYFLKKYPGRTLIFCNSIGCVKRLNSLLSVLQINVLPLHASMQQRQRLKNLDRFRDDPQSILIATDVAARGLDIPSVDHVLHYQMPRTSESYVHRSGRTARASKDGITVLLIDPSELQSYLRLCRTLGKGEDMPLFPVQQNILAAVKQRVNLAREVEKLELQNRKKSSEKGWLQKAADDMDIILDDDLVKEEEDNFLDSANSLKYVQKKRKQLADLLNKPVFTIGFSGKYPTLMNASNLLLIEENDKAINVAKNAAESKTGRLKAKWLFKKGNYKSDEKGRKKTDNKNIQKRKKKTLRDKQSSKNKIYKFKHVNK</sequence>
<evidence type="ECO:0000259" key="10">
    <source>
        <dbReference type="PROSITE" id="PS51192"/>
    </source>
</evidence>
<dbReference type="PROSITE" id="PS51195">
    <property type="entry name" value="Q_MOTIF"/>
    <property type="match status" value="1"/>
</dbReference>
<dbReference type="SMART" id="SM00490">
    <property type="entry name" value="HELICc"/>
    <property type="match status" value="1"/>
</dbReference>
<dbReference type="CDD" id="cd17946">
    <property type="entry name" value="DEADc_DDX24"/>
    <property type="match status" value="1"/>
</dbReference>
<name>A0A1W4XTB4_AGRPL</name>
<feature type="compositionally biased region" description="Basic and acidic residues" evidence="9">
    <location>
        <begin position="651"/>
        <end position="665"/>
    </location>
</feature>
<evidence type="ECO:0000259" key="12">
    <source>
        <dbReference type="PROSITE" id="PS51195"/>
    </source>
</evidence>
<dbReference type="GO" id="GO:0003723">
    <property type="term" value="F:RNA binding"/>
    <property type="evidence" value="ECO:0007669"/>
    <property type="project" value="UniProtKB-UniRule"/>
</dbReference>
<dbReference type="RefSeq" id="XP_018335713.1">
    <property type="nucleotide sequence ID" value="XM_018480211.1"/>
</dbReference>
<organism evidence="13 14">
    <name type="scientific">Agrilus planipennis</name>
    <name type="common">Emerald ash borer</name>
    <name type="synonym">Agrilus marcopoli</name>
    <dbReference type="NCBI Taxonomy" id="224129"/>
    <lineage>
        <taxon>Eukaryota</taxon>
        <taxon>Metazoa</taxon>
        <taxon>Ecdysozoa</taxon>
        <taxon>Arthropoda</taxon>
        <taxon>Hexapoda</taxon>
        <taxon>Insecta</taxon>
        <taxon>Pterygota</taxon>
        <taxon>Neoptera</taxon>
        <taxon>Endopterygota</taxon>
        <taxon>Coleoptera</taxon>
        <taxon>Polyphaga</taxon>
        <taxon>Elateriformia</taxon>
        <taxon>Buprestoidea</taxon>
        <taxon>Buprestidae</taxon>
        <taxon>Agrilinae</taxon>
        <taxon>Agrilus</taxon>
    </lineage>
</organism>
<dbReference type="PROSITE" id="PS51194">
    <property type="entry name" value="HELICASE_CTER"/>
    <property type="match status" value="1"/>
</dbReference>
<evidence type="ECO:0000256" key="9">
    <source>
        <dbReference type="SAM" id="MobiDB-lite"/>
    </source>
</evidence>
<dbReference type="InParanoid" id="A0A1W4XTB4"/>
<dbReference type="FunCoup" id="A0A1W4XTB4">
    <property type="interactions" value="2258"/>
</dbReference>
<evidence type="ECO:0000256" key="5">
    <source>
        <dbReference type="ARBA" id="ARBA00022884"/>
    </source>
</evidence>
<dbReference type="Gene3D" id="3.40.50.300">
    <property type="entry name" value="P-loop containing nucleotide triphosphate hydrolases"/>
    <property type="match status" value="2"/>
</dbReference>
<keyword evidence="4 7" id="KW-0067">ATP-binding</keyword>
<accession>A0A1W4XTB4</accession>
<evidence type="ECO:0000256" key="8">
    <source>
        <dbReference type="SAM" id="Coils"/>
    </source>
</evidence>
<keyword evidence="1 7" id="KW-0547">Nucleotide-binding</keyword>
<dbReference type="CDD" id="cd18787">
    <property type="entry name" value="SF2_C_DEAD"/>
    <property type="match status" value="1"/>
</dbReference>
<evidence type="ECO:0000256" key="3">
    <source>
        <dbReference type="ARBA" id="ARBA00022806"/>
    </source>
</evidence>
<keyword evidence="3 7" id="KW-0347">Helicase</keyword>
<reference evidence="14" key="1">
    <citation type="submission" date="2025-08" db="UniProtKB">
        <authorList>
            <consortium name="RefSeq"/>
        </authorList>
    </citation>
    <scope>IDENTIFICATION</scope>
    <source>
        <tissue evidence="14">Entire body</tissue>
    </source>
</reference>
<gene>
    <name evidence="14" type="primary">LOC108744448</name>
</gene>
<comment type="function">
    <text evidence="7">RNA helicase.</text>
</comment>
<dbReference type="Proteomes" id="UP000192223">
    <property type="component" value="Unplaced"/>
</dbReference>
<evidence type="ECO:0000313" key="14">
    <source>
        <dbReference type="RefSeq" id="XP_018335713.1"/>
    </source>
</evidence>
<dbReference type="SMART" id="SM00487">
    <property type="entry name" value="DEXDc"/>
    <property type="match status" value="1"/>
</dbReference>
<comment type="domain">
    <text evidence="7">The Q motif is unique to and characteristic of the DEAD box family of RNA helicases and controls ATP binding and hydrolysis.</text>
</comment>
<dbReference type="PROSITE" id="PS51192">
    <property type="entry name" value="HELICASE_ATP_BIND_1"/>
    <property type="match status" value="1"/>
</dbReference>
<feature type="short sequence motif" description="Q motif" evidence="6">
    <location>
        <begin position="102"/>
        <end position="130"/>
    </location>
</feature>
<feature type="domain" description="Helicase ATP-binding" evidence="10">
    <location>
        <begin position="134"/>
        <end position="324"/>
    </location>
</feature>
<dbReference type="STRING" id="224129.A0A1W4XTB4"/>
<dbReference type="InterPro" id="IPR011545">
    <property type="entry name" value="DEAD/DEAH_box_helicase_dom"/>
</dbReference>
<evidence type="ECO:0000259" key="11">
    <source>
        <dbReference type="PROSITE" id="PS51194"/>
    </source>
</evidence>
<keyword evidence="5 7" id="KW-0694">RNA-binding</keyword>
<evidence type="ECO:0000256" key="6">
    <source>
        <dbReference type="PROSITE-ProRule" id="PRU00552"/>
    </source>
</evidence>
<evidence type="ECO:0000256" key="1">
    <source>
        <dbReference type="ARBA" id="ARBA00022741"/>
    </source>
</evidence>
<evidence type="ECO:0000256" key="7">
    <source>
        <dbReference type="RuleBase" id="RU365068"/>
    </source>
</evidence>
<comment type="catalytic activity">
    <reaction evidence="7">
        <text>ATP + H2O = ADP + phosphate + H(+)</text>
        <dbReference type="Rhea" id="RHEA:13065"/>
        <dbReference type="ChEBI" id="CHEBI:15377"/>
        <dbReference type="ChEBI" id="CHEBI:15378"/>
        <dbReference type="ChEBI" id="CHEBI:30616"/>
        <dbReference type="ChEBI" id="CHEBI:43474"/>
        <dbReference type="ChEBI" id="CHEBI:456216"/>
        <dbReference type="EC" id="3.6.4.13"/>
    </reaction>
</comment>
<feature type="domain" description="Helicase C-terminal" evidence="11">
    <location>
        <begin position="376"/>
        <end position="544"/>
    </location>
</feature>
<dbReference type="PANTHER" id="PTHR24031">
    <property type="entry name" value="RNA HELICASE"/>
    <property type="match status" value="1"/>
</dbReference>